<proteinExistence type="predicted"/>
<accession>A0A2H5BGL7</accession>
<sequence>MVNVPKHVNNTLPPVDLFIYVKVGDEFIRCKRKTWATSHHPNHFEVFEEDGTPHLVKMEKSQWFYP</sequence>
<evidence type="ECO:0000313" key="2">
    <source>
        <dbReference type="Proteomes" id="UP000240819"/>
    </source>
</evidence>
<gene>
    <name evidence="1" type="ORF">CETO_155</name>
</gene>
<evidence type="ECO:0000313" key="1">
    <source>
        <dbReference type="EMBL" id="AUG85137.1"/>
    </source>
</evidence>
<dbReference type="EMBL" id="MG649966">
    <property type="protein sequence ID" value="AUG85137.1"/>
    <property type="molecule type" value="Genomic_DNA"/>
</dbReference>
<name>A0A2H5BGL7_9CAUD</name>
<dbReference type="Proteomes" id="UP000240819">
    <property type="component" value="Segment"/>
</dbReference>
<keyword evidence="2" id="KW-1185">Reference proteome</keyword>
<reference evidence="1 2" key="1">
    <citation type="submission" date="2017-12" db="EMBL/GenBank/DDBJ databases">
        <authorList>
            <person name="Lestochi C.V."/>
            <person name="Miller K.C."/>
            <person name="Miller J.S."/>
            <person name="Stanton M.L."/>
            <person name="Broussard G.W."/>
        </authorList>
    </citation>
    <scope>NUCLEOTIDE SEQUENCE [LARGE SCALE GENOMIC DNA]</scope>
</reference>
<protein>
    <submittedName>
        <fullName evidence="1">Uncharacterized protein</fullName>
    </submittedName>
</protein>
<organism evidence="1 2">
    <name type="scientific">Vibrio phage Ceto</name>
    <dbReference type="NCBI Taxonomy" id="2570300"/>
    <lineage>
        <taxon>Viruses</taxon>
        <taxon>Duplodnaviria</taxon>
        <taxon>Heunggongvirae</taxon>
        <taxon>Uroviricota</taxon>
        <taxon>Caudoviricetes</taxon>
        <taxon>Demerecviridae</taxon>
        <taxon>Ermolyevavirinae</taxon>
        <taxon>Cetovirus</taxon>
        <taxon>Cetovirus ceto</taxon>
    </lineage>
</organism>